<evidence type="ECO:0000256" key="1">
    <source>
        <dbReference type="SAM" id="MobiDB-lite"/>
    </source>
</evidence>
<dbReference type="EMBL" id="JAOYFB010000044">
    <property type="protein sequence ID" value="KAK4045482.1"/>
    <property type="molecule type" value="Genomic_DNA"/>
</dbReference>
<comment type="caution">
    <text evidence="3">The sequence shown here is derived from an EMBL/GenBank/DDBJ whole genome shotgun (WGS) entry which is preliminary data.</text>
</comment>
<dbReference type="Proteomes" id="UP001234178">
    <property type="component" value="Unassembled WGS sequence"/>
</dbReference>
<organism evidence="3 4">
    <name type="scientific">Daphnia magna</name>
    <dbReference type="NCBI Taxonomy" id="35525"/>
    <lineage>
        <taxon>Eukaryota</taxon>
        <taxon>Metazoa</taxon>
        <taxon>Ecdysozoa</taxon>
        <taxon>Arthropoda</taxon>
        <taxon>Crustacea</taxon>
        <taxon>Branchiopoda</taxon>
        <taxon>Diplostraca</taxon>
        <taxon>Cladocera</taxon>
        <taxon>Anomopoda</taxon>
        <taxon>Daphniidae</taxon>
        <taxon>Daphnia</taxon>
    </lineage>
</organism>
<keyword evidence="2" id="KW-0812">Transmembrane</keyword>
<accession>A0ABR0BA76</accession>
<name>A0ABR0BA76_9CRUS</name>
<evidence type="ECO:0000313" key="3">
    <source>
        <dbReference type="EMBL" id="KAK4045482.1"/>
    </source>
</evidence>
<proteinExistence type="predicted"/>
<protein>
    <submittedName>
        <fullName evidence="3">Uncharacterized protein</fullName>
    </submittedName>
</protein>
<feature type="transmembrane region" description="Helical" evidence="2">
    <location>
        <begin position="309"/>
        <end position="329"/>
    </location>
</feature>
<evidence type="ECO:0000313" key="4">
    <source>
        <dbReference type="Proteomes" id="UP001234178"/>
    </source>
</evidence>
<dbReference type="PROSITE" id="PS51257">
    <property type="entry name" value="PROKAR_LIPOPROTEIN"/>
    <property type="match status" value="1"/>
</dbReference>
<keyword evidence="4" id="KW-1185">Reference proteome</keyword>
<gene>
    <name evidence="3" type="ORF">OUZ56_033106</name>
</gene>
<evidence type="ECO:0000256" key="2">
    <source>
        <dbReference type="SAM" id="Phobius"/>
    </source>
</evidence>
<reference evidence="3 4" key="1">
    <citation type="journal article" date="2023" name="Nucleic Acids Res.">
        <title>The hologenome of Daphnia magna reveals possible DNA methylation and microbiome-mediated evolution of the host genome.</title>
        <authorList>
            <person name="Chaturvedi A."/>
            <person name="Li X."/>
            <person name="Dhandapani V."/>
            <person name="Marshall H."/>
            <person name="Kissane S."/>
            <person name="Cuenca-Cambronero M."/>
            <person name="Asole G."/>
            <person name="Calvet F."/>
            <person name="Ruiz-Romero M."/>
            <person name="Marangio P."/>
            <person name="Guigo R."/>
            <person name="Rago D."/>
            <person name="Mirbahai L."/>
            <person name="Eastwood N."/>
            <person name="Colbourne J.K."/>
            <person name="Zhou J."/>
            <person name="Mallon E."/>
            <person name="Orsini L."/>
        </authorList>
    </citation>
    <scope>NUCLEOTIDE SEQUENCE [LARGE SCALE GENOMIC DNA]</scope>
    <source>
        <strain evidence="3">LRV0_1</strain>
    </source>
</reference>
<keyword evidence="2" id="KW-0472">Membrane</keyword>
<sequence>MKISWANAGLALAALCGGLLLAACLALPLKVVGTYPFQGLLLSCGIAFGIASYVGRITLRSMGTMVLLALATLVPTLLLVGLVDSSLTANSSSSAQLASRVEQPSRGSDADREGDTRHRRDRGRGAGPGLLWRHPRGFRQAAPPDGWNTVPERQLPEESMMGKNYDLAALRSVVEKIENPFGRGPVATLDETADSDNWSATVTATGTSNGLEYRMIWRLQYSVVDDPESIWAICFFYINKVRCAPPGKSHLAYSLRDQIWQSCQWEADEYDEWREWETDPVDSGLLNFGLDARATTAEPPDGDGKMETVILLLALTLFALFAGVVGSIVSGPTIRLFTALGLIQHKIPFDISWALTEDYWAPGTSFLRVALSFHNQKARDGYAMRFSYVRAMVGPGCLWLRVWPEPAREIPFAILTPKRARLVDPLDLLLFAGRRTFEWRVGDEHGRLHLSGRHRFLETLDRAVESYQRAQKADPKSSRFT</sequence>
<feature type="transmembrane region" description="Helical" evidence="2">
    <location>
        <begin position="66"/>
        <end position="83"/>
    </location>
</feature>
<feature type="compositionally biased region" description="Basic and acidic residues" evidence="1">
    <location>
        <begin position="108"/>
        <end position="118"/>
    </location>
</feature>
<keyword evidence="2" id="KW-1133">Transmembrane helix</keyword>
<feature type="region of interest" description="Disordered" evidence="1">
    <location>
        <begin position="94"/>
        <end position="149"/>
    </location>
</feature>
<feature type="transmembrane region" description="Helical" evidence="2">
    <location>
        <begin position="36"/>
        <end position="54"/>
    </location>
</feature>